<sequence length="159" mass="18493">MVKKVKNRHRVLLLSQNKNVTNDILMLLSAHEYLVDLADTEEEAKELFVNYKHSILIADVDLLPDVPQTFISVFKEARKKPVFLLINRNERSDQVLSYLTEGVDDLLTMPIYSDKLYRKVKRAAEYNSMQHDIEYHSGMVFLLKMLIPVIIVITFLISL</sequence>
<dbReference type="PROSITE" id="PS50110">
    <property type="entry name" value="RESPONSE_REGULATORY"/>
    <property type="match status" value="1"/>
</dbReference>
<evidence type="ECO:0000313" key="4">
    <source>
        <dbReference type="EMBL" id="ERP31929.1"/>
    </source>
</evidence>
<dbReference type="InterPro" id="IPR001789">
    <property type="entry name" value="Sig_transdc_resp-reg_receiver"/>
</dbReference>
<evidence type="ECO:0000256" key="1">
    <source>
        <dbReference type="PROSITE-ProRule" id="PRU00169"/>
    </source>
</evidence>
<keyword evidence="1" id="KW-0597">Phosphoprotein</keyword>
<evidence type="ECO:0000256" key="2">
    <source>
        <dbReference type="SAM" id="Phobius"/>
    </source>
</evidence>
<keyword evidence="5" id="KW-1185">Reference proteome</keyword>
<gene>
    <name evidence="4" type="ORF">CALK_1147</name>
</gene>
<accession>U7D5Z0</accession>
<feature type="transmembrane region" description="Helical" evidence="2">
    <location>
        <begin position="138"/>
        <end position="157"/>
    </location>
</feature>
<dbReference type="Proteomes" id="UP000017148">
    <property type="component" value="Unassembled WGS sequence"/>
</dbReference>
<feature type="modified residue" description="4-aspartylphosphate" evidence="1">
    <location>
        <position position="59"/>
    </location>
</feature>
<dbReference type="OrthoDB" id="340661at2"/>
<dbReference type="SUPFAM" id="SSF52172">
    <property type="entry name" value="CheY-like"/>
    <property type="match status" value="1"/>
</dbReference>
<evidence type="ECO:0000313" key="5">
    <source>
        <dbReference type="Proteomes" id="UP000017148"/>
    </source>
</evidence>
<dbReference type="RefSeq" id="WP_022636630.1">
    <property type="nucleotide sequence ID" value="NZ_ASJR01000008.1"/>
</dbReference>
<keyword evidence="2" id="KW-1133">Transmembrane helix</keyword>
<dbReference type="InterPro" id="IPR011006">
    <property type="entry name" value="CheY-like_superfamily"/>
</dbReference>
<organism evidence="4 5">
    <name type="scientific">Chitinivibrio alkaliphilus ACht1</name>
    <dbReference type="NCBI Taxonomy" id="1313304"/>
    <lineage>
        <taxon>Bacteria</taxon>
        <taxon>Pseudomonadati</taxon>
        <taxon>Fibrobacterota</taxon>
        <taxon>Chitinivibrionia</taxon>
        <taxon>Chitinivibrionales</taxon>
        <taxon>Chitinivibrionaceae</taxon>
        <taxon>Chitinivibrio</taxon>
    </lineage>
</organism>
<keyword evidence="2" id="KW-0472">Membrane</keyword>
<name>U7D5Z0_9BACT</name>
<protein>
    <recommendedName>
        <fullName evidence="3">Response regulatory domain-containing protein</fullName>
    </recommendedName>
</protein>
<dbReference type="STRING" id="1313304.CALK_1147"/>
<keyword evidence="2" id="KW-0812">Transmembrane</keyword>
<dbReference type="EMBL" id="ASJR01000008">
    <property type="protein sequence ID" value="ERP31929.1"/>
    <property type="molecule type" value="Genomic_DNA"/>
</dbReference>
<dbReference type="GO" id="GO:0000160">
    <property type="term" value="P:phosphorelay signal transduction system"/>
    <property type="evidence" value="ECO:0007669"/>
    <property type="project" value="InterPro"/>
</dbReference>
<feature type="domain" description="Response regulatory" evidence="3">
    <location>
        <begin position="10"/>
        <end position="124"/>
    </location>
</feature>
<dbReference type="AlphaFoldDB" id="U7D5Z0"/>
<proteinExistence type="predicted"/>
<reference evidence="4 5" key="1">
    <citation type="journal article" date="2013" name="Environ. Microbiol.">
        <title>Genome analysis of Chitinivibrio alkaliphilus gen. nov., sp. nov., a novel extremely haloalkaliphilic anaerobic chitinolytic bacterium from the candidate phylum Termite Group 3.</title>
        <authorList>
            <person name="Sorokin D.Y."/>
            <person name="Gumerov V.M."/>
            <person name="Rakitin A.L."/>
            <person name="Beletsky A.V."/>
            <person name="Damste J.S."/>
            <person name="Muyzer G."/>
            <person name="Mardanov A.V."/>
            <person name="Ravin N.V."/>
        </authorList>
    </citation>
    <scope>NUCLEOTIDE SEQUENCE [LARGE SCALE GENOMIC DNA]</scope>
    <source>
        <strain evidence="4 5">ACht1</strain>
    </source>
</reference>
<dbReference type="Gene3D" id="3.40.50.2300">
    <property type="match status" value="1"/>
</dbReference>
<comment type="caution">
    <text evidence="4">The sequence shown here is derived from an EMBL/GenBank/DDBJ whole genome shotgun (WGS) entry which is preliminary data.</text>
</comment>
<evidence type="ECO:0000259" key="3">
    <source>
        <dbReference type="PROSITE" id="PS50110"/>
    </source>
</evidence>